<protein>
    <submittedName>
        <fullName evidence="2">Uncharacterized protein</fullName>
    </submittedName>
</protein>
<reference evidence="2" key="1">
    <citation type="submission" date="2023-10" db="EMBL/GenBank/DDBJ databases">
        <authorList>
            <person name="Chen Y."/>
            <person name="Shah S."/>
            <person name="Dougan E. K."/>
            <person name="Thang M."/>
            <person name="Chan C."/>
        </authorList>
    </citation>
    <scope>NUCLEOTIDE SEQUENCE [LARGE SCALE GENOMIC DNA]</scope>
</reference>
<evidence type="ECO:0000313" key="3">
    <source>
        <dbReference type="Proteomes" id="UP001189429"/>
    </source>
</evidence>
<gene>
    <name evidence="2" type="ORF">PCOR1329_LOCUS1362</name>
</gene>
<feature type="compositionally biased region" description="Basic and acidic residues" evidence="1">
    <location>
        <begin position="79"/>
        <end position="88"/>
    </location>
</feature>
<dbReference type="Proteomes" id="UP001189429">
    <property type="component" value="Unassembled WGS sequence"/>
</dbReference>
<feature type="compositionally biased region" description="Low complexity" evidence="1">
    <location>
        <begin position="89"/>
        <end position="104"/>
    </location>
</feature>
<feature type="compositionally biased region" description="Polar residues" evidence="1">
    <location>
        <begin position="1"/>
        <end position="15"/>
    </location>
</feature>
<evidence type="ECO:0000256" key="1">
    <source>
        <dbReference type="SAM" id="MobiDB-lite"/>
    </source>
</evidence>
<name>A0ABN9PF53_9DINO</name>
<dbReference type="EMBL" id="CAUYUJ010000334">
    <property type="protein sequence ID" value="CAK0789966.1"/>
    <property type="molecule type" value="Genomic_DNA"/>
</dbReference>
<feature type="compositionally biased region" description="Low complexity" evidence="1">
    <location>
        <begin position="41"/>
        <end position="51"/>
    </location>
</feature>
<sequence>SIFSRDLGSSSQRQSAIYEDAPTSEGASQRSPGGGHEEGEPVVVSVSLPVGLDEFSQAPRQPMGEIQVGQTAALGTPKQPEDGLDRGRAAAAAAARATGRPASSPRRRREPSNSCPWSCTTARASVIEGVRFRSKLYHSGLLVGAMIEKSRVPDSGRQRRAGEEVAGYCSLRTPSI</sequence>
<comment type="caution">
    <text evidence="2">The sequence shown here is derived from an EMBL/GenBank/DDBJ whole genome shotgun (WGS) entry which is preliminary data.</text>
</comment>
<proteinExistence type="predicted"/>
<accession>A0ABN9PF53</accession>
<feature type="region of interest" description="Disordered" evidence="1">
    <location>
        <begin position="1"/>
        <end position="117"/>
    </location>
</feature>
<organism evidence="2 3">
    <name type="scientific">Prorocentrum cordatum</name>
    <dbReference type="NCBI Taxonomy" id="2364126"/>
    <lineage>
        <taxon>Eukaryota</taxon>
        <taxon>Sar</taxon>
        <taxon>Alveolata</taxon>
        <taxon>Dinophyceae</taxon>
        <taxon>Prorocentrales</taxon>
        <taxon>Prorocentraceae</taxon>
        <taxon>Prorocentrum</taxon>
    </lineage>
</organism>
<evidence type="ECO:0000313" key="2">
    <source>
        <dbReference type="EMBL" id="CAK0789966.1"/>
    </source>
</evidence>
<feature type="non-terminal residue" evidence="2">
    <location>
        <position position="1"/>
    </location>
</feature>
<keyword evidence="3" id="KW-1185">Reference proteome</keyword>